<dbReference type="Proteomes" id="UP000069912">
    <property type="component" value="Chromosome"/>
</dbReference>
<dbReference type="EMBL" id="CP014160">
    <property type="protein sequence ID" value="AMB94471.1"/>
    <property type="molecule type" value="Genomic_DNA"/>
</dbReference>
<keyword evidence="1" id="KW-0812">Transmembrane</keyword>
<sequence length="411" mass="47178">MKELFKKRQEKALQDFLHYSRYIFNDHFVIALMFLVGALSLNYSTWVHQLQGRDLVADGILVLAFTLLTWAGGVRTYLKEADIQFLLPLETEWRSYFKEAFKSSLLKQALLAPLLCLVAWPYLKWGQQWTGWEVLALGASFVLLKAASLMRAIRGFQDQGKQANGLGLVFPLLTYLLAFTFHPVWALGLATLFCLWQGGHLTWGDRWDWQNLLVSEGQSKQAMTAFLSLFVDLKAGKKQTKRRAYLDGLNLSLAKAPSAHAYLYSRSFWRSTDLFPIWRRLTLLSLLLAFTLPKHPLSLLVFLLLNYASHFQLLPLASLKQGQTMLKIYPEAEEAGHQAFQSLLWQVYTFQVIALNLALFLAAFGLLAAFYLVAGLLLEFLFIRFYLPARLQKKKTGRRRGRKSQKIQRND</sequence>
<reference evidence="3" key="2">
    <citation type="submission" date="2016-01" db="EMBL/GenBank/DDBJ databases">
        <title>Six Aerococcus type strain genome sequencing and assembly using PacBio and Illumina Hiseq.</title>
        <authorList>
            <person name="Carkaci D."/>
            <person name="Dargis R."/>
            <person name="Nielsen X.C."/>
            <person name="Skovgaard O."/>
            <person name="Fuursted K."/>
            <person name="Christensen J.J."/>
        </authorList>
    </citation>
    <scope>NUCLEOTIDE SEQUENCE [LARGE SCALE GENOMIC DNA]</scope>
    <source>
        <strain evidence="3">CCUG43001</strain>
    </source>
</reference>
<name>A0A0X8FBV7_9LACT</name>
<evidence type="ECO:0000256" key="1">
    <source>
        <dbReference type="SAM" id="Phobius"/>
    </source>
</evidence>
<feature type="transmembrane region" description="Helical" evidence="1">
    <location>
        <begin position="55"/>
        <end position="78"/>
    </location>
</feature>
<dbReference type="GO" id="GO:0016020">
    <property type="term" value="C:membrane"/>
    <property type="evidence" value="ECO:0007669"/>
    <property type="project" value="InterPro"/>
</dbReference>
<protein>
    <recommendedName>
        <fullName evidence="4">ABC transporter permease</fullName>
    </recommendedName>
</protein>
<evidence type="ECO:0000313" key="2">
    <source>
        <dbReference type="EMBL" id="AMB94471.1"/>
    </source>
</evidence>
<proteinExistence type="predicted"/>
<feature type="transmembrane region" description="Helical" evidence="1">
    <location>
        <begin position="21"/>
        <end position="43"/>
    </location>
</feature>
<gene>
    <name evidence="2" type="ORF">AWM72_06780</name>
</gene>
<feature type="transmembrane region" description="Helical" evidence="1">
    <location>
        <begin position="168"/>
        <end position="198"/>
    </location>
</feature>
<dbReference type="Pfam" id="PF05975">
    <property type="entry name" value="EcsB"/>
    <property type="match status" value="1"/>
</dbReference>
<dbReference type="PIRSF" id="PIRSF037259">
    <property type="entry name" value="EcsB_ABC"/>
    <property type="match status" value="1"/>
</dbReference>
<reference evidence="2 3" key="1">
    <citation type="journal article" date="2016" name="Genome Announc.">
        <title>Complete Genome Sequences of Aerococcus christensenii CCUG 28831T, Aerococcus sanguinicola CCUG 43001T, Aerococcus urinae CCUG 36881T, Aerococcus urinaeequi CCUG 28094T, Aerococcus urinaehominis CCUG 42038 BT, and Aerococcus viridans CCUG 4311T.</title>
        <authorList>
            <person name="Carkaci D."/>
            <person name="Dargis R."/>
            <person name="Nielsen X.C."/>
            <person name="Skovgaard O."/>
            <person name="Fuursted K."/>
            <person name="Christensen J.J."/>
        </authorList>
    </citation>
    <scope>NUCLEOTIDE SEQUENCE [LARGE SCALE GENOMIC DNA]</scope>
    <source>
        <strain evidence="2 3">CCUG43001</strain>
    </source>
</reference>
<feature type="transmembrane region" description="Helical" evidence="1">
    <location>
        <begin position="104"/>
        <end position="123"/>
    </location>
</feature>
<dbReference type="AlphaFoldDB" id="A0A0X8FBV7"/>
<dbReference type="KEGG" id="asan:AWM72_06780"/>
<evidence type="ECO:0000313" key="3">
    <source>
        <dbReference type="Proteomes" id="UP000069912"/>
    </source>
</evidence>
<accession>A0A0X8FBV7</accession>
<keyword evidence="1" id="KW-1133">Transmembrane helix</keyword>
<dbReference type="InterPro" id="IPR010288">
    <property type="entry name" value="EcsB_ABC"/>
</dbReference>
<feature type="transmembrane region" description="Helical" evidence="1">
    <location>
        <begin position="129"/>
        <end position="147"/>
    </location>
</feature>
<organism evidence="2 3">
    <name type="scientific">Aerococcus sanguinicola</name>
    <dbReference type="NCBI Taxonomy" id="119206"/>
    <lineage>
        <taxon>Bacteria</taxon>
        <taxon>Bacillati</taxon>
        <taxon>Bacillota</taxon>
        <taxon>Bacilli</taxon>
        <taxon>Lactobacillales</taxon>
        <taxon>Aerococcaceae</taxon>
        <taxon>Aerococcus</taxon>
    </lineage>
</organism>
<evidence type="ECO:0008006" key="4">
    <source>
        <dbReference type="Google" id="ProtNLM"/>
    </source>
</evidence>
<keyword evidence="1" id="KW-0472">Membrane</keyword>
<dbReference type="GeneID" id="92903768"/>
<feature type="transmembrane region" description="Helical" evidence="1">
    <location>
        <begin position="299"/>
        <end position="319"/>
    </location>
</feature>
<keyword evidence="3" id="KW-1185">Reference proteome</keyword>
<dbReference type="RefSeq" id="WP_067975221.1">
    <property type="nucleotide sequence ID" value="NZ_CAJHKN010000001.1"/>
</dbReference>